<feature type="region of interest" description="Disordered" evidence="1">
    <location>
        <begin position="37"/>
        <end position="72"/>
    </location>
</feature>
<organism evidence="2 3">
    <name type="scientific">Claviceps humidiphila</name>
    <dbReference type="NCBI Taxonomy" id="1294629"/>
    <lineage>
        <taxon>Eukaryota</taxon>
        <taxon>Fungi</taxon>
        <taxon>Dikarya</taxon>
        <taxon>Ascomycota</taxon>
        <taxon>Pezizomycotina</taxon>
        <taxon>Sordariomycetes</taxon>
        <taxon>Hypocreomycetidae</taxon>
        <taxon>Hypocreales</taxon>
        <taxon>Clavicipitaceae</taxon>
        <taxon>Claviceps</taxon>
    </lineage>
</organism>
<comment type="caution">
    <text evidence="2">The sequence shown here is derived from an EMBL/GenBank/DDBJ whole genome shotgun (WGS) entry which is preliminary data.</text>
</comment>
<sequence>SQSPASNSRRPNPVPNSIVPSRLRTLIFDDVAKGALATHSTNGQRRARGRPRARTLDAPLLPPDNDTDADEESLEDWKARLRLLNTSSLALFSRISCDQIGWSKLDKFYGLLDQSPLYATAVCGPTLRHEGLSVKWLQNMLQLN</sequence>
<evidence type="ECO:0000313" key="2">
    <source>
        <dbReference type="EMBL" id="KAG6103221.1"/>
    </source>
</evidence>
<keyword evidence="3" id="KW-1185">Reference proteome</keyword>
<feature type="non-terminal residue" evidence="2">
    <location>
        <position position="1"/>
    </location>
</feature>
<dbReference type="AlphaFoldDB" id="A0A9P7PT67"/>
<proteinExistence type="predicted"/>
<gene>
    <name evidence="2" type="ORF">E4U13_000688</name>
</gene>
<reference evidence="2 3" key="1">
    <citation type="journal article" date="2020" name="bioRxiv">
        <title>Whole genome comparisons of ergot fungi reveals the divergence and evolution of species within the genus Claviceps are the result of varying mechanisms driving genome evolution and host range expansion.</title>
        <authorList>
            <person name="Wyka S.A."/>
            <person name="Mondo S.J."/>
            <person name="Liu M."/>
            <person name="Dettman J."/>
            <person name="Nalam V."/>
            <person name="Broders K.D."/>
        </authorList>
    </citation>
    <scope>NUCLEOTIDE SEQUENCE [LARGE SCALE GENOMIC DNA]</scope>
    <source>
        <strain evidence="2 3">LM576</strain>
    </source>
</reference>
<evidence type="ECO:0000256" key="1">
    <source>
        <dbReference type="SAM" id="MobiDB-lite"/>
    </source>
</evidence>
<dbReference type="EMBL" id="SRQM01001200">
    <property type="protein sequence ID" value="KAG6103221.1"/>
    <property type="molecule type" value="Genomic_DNA"/>
</dbReference>
<protein>
    <submittedName>
        <fullName evidence="2">Uncharacterized protein</fullName>
    </submittedName>
</protein>
<name>A0A9P7PT67_9HYPO</name>
<dbReference type="Proteomes" id="UP000732380">
    <property type="component" value="Unassembled WGS sequence"/>
</dbReference>
<accession>A0A9P7PT67</accession>
<evidence type="ECO:0000313" key="3">
    <source>
        <dbReference type="Proteomes" id="UP000732380"/>
    </source>
</evidence>